<dbReference type="InterPro" id="IPR018209">
    <property type="entry name" value="Pyrv_Knase_AS"/>
</dbReference>
<dbReference type="EMBL" id="JADAQX010000567">
    <property type="protein sequence ID" value="KAF8819880.1"/>
    <property type="molecule type" value="Genomic_DNA"/>
</dbReference>
<keyword evidence="11 13" id="KW-0324">Glycolysis</keyword>
<dbReference type="Pfam" id="PF02887">
    <property type="entry name" value="PK_C"/>
    <property type="match status" value="1"/>
</dbReference>
<organism evidence="16 17">
    <name type="scientific">Cardiosporidium cionae</name>
    <dbReference type="NCBI Taxonomy" id="476202"/>
    <lineage>
        <taxon>Eukaryota</taxon>
        <taxon>Sar</taxon>
        <taxon>Alveolata</taxon>
        <taxon>Apicomplexa</taxon>
        <taxon>Aconoidasida</taxon>
        <taxon>Nephromycida</taxon>
        <taxon>Cardiosporidium</taxon>
    </lineage>
</organism>
<dbReference type="NCBIfam" id="NF004491">
    <property type="entry name" value="PRK05826.1"/>
    <property type="match status" value="1"/>
</dbReference>
<dbReference type="InterPro" id="IPR015795">
    <property type="entry name" value="Pyrv_Knase_C"/>
</dbReference>
<comment type="cofactor">
    <cofactor evidence="1">
        <name>K(+)</name>
        <dbReference type="ChEBI" id="CHEBI:29103"/>
    </cofactor>
</comment>
<evidence type="ECO:0000256" key="4">
    <source>
        <dbReference type="ARBA" id="ARBA00012142"/>
    </source>
</evidence>
<comment type="similarity">
    <text evidence="3 13">Belongs to the pyruvate kinase family.</text>
</comment>
<keyword evidence="10 13" id="KW-0460">Magnesium</keyword>
<evidence type="ECO:0000259" key="15">
    <source>
        <dbReference type="Pfam" id="PF02887"/>
    </source>
</evidence>
<dbReference type="Gene3D" id="2.40.33.10">
    <property type="entry name" value="PK beta-barrel domain-like"/>
    <property type="match status" value="1"/>
</dbReference>
<evidence type="ECO:0000256" key="1">
    <source>
        <dbReference type="ARBA" id="ARBA00001958"/>
    </source>
</evidence>
<dbReference type="PANTHER" id="PTHR11817">
    <property type="entry name" value="PYRUVATE KINASE"/>
    <property type="match status" value="1"/>
</dbReference>
<proteinExistence type="inferred from homology"/>
<dbReference type="PRINTS" id="PR01050">
    <property type="entry name" value="PYRUVTKNASE"/>
</dbReference>
<dbReference type="InterPro" id="IPR015793">
    <property type="entry name" value="Pyrv_Knase_brl"/>
</dbReference>
<comment type="caution">
    <text evidence="16">The sequence shown here is derived from an EMBL/GenBank/DDBJ whole genome shotgun (WGS) entry which is preliminary data.</text>
</comment>
<comment type="catalytic activity">
    <reaction evidence="13">
        <text>pyruvate + ATP = phosphoenolpyruvate + ADP + H(+)</text>
        <dbReference type="Rhea" id="RHEA:18157"/>
        <dbReference type="ChEBI" id="CHEBI:15361"/>
        <dbReference type="ChEBI" id="CHEBI:15378"/>
        <dbReference type="ChEBI" id="CHEBI:30616"/>
        <dbReference type="ChEBI" id="CHEBI:58702"/>
        <dbReference type="ChEBI" id="CHEBI:456216"/>
        <dbReference type="EC" id="2.7.1.40"/>
    </reaction>
</comment>
<evidence type="ECO:0000259" key="14">
    <source>
        <dbReference type="Pfam" id="PF00224"/>
    </source>
</evidence>
<dbReference type="SUPFAM" id="SSF51621">
    <property type="entry name" value="Phosphoenolpyruvate/pyruvate domain"/>
    <property type="match status" value="1"/>
</dbReference>
<dbReference type="InterPro" id="IPR001697">
    <property type="entry name" value="Pyr_Knase"/>
</dbReference>
<dbReference type="InterPro" id="IPR015806">
    <property type="entry name" value="Pyrv_Knase_insert_dom_sf"/>
</dbReference>
<dbReference type="SUPFAM" id="SSF52935">
    <property type="entry name" value="PK C-terminal domain-like"/>
    <property type="match status" value="1"/>
</dbReference>
<dbReference type="InterPro" id="IPR036918">
    <property type="entry name" value="Pyrv_Knase_C_sf"/>
</dbReference>
<evidence type="ECO:0000256" key="13">
    <source>
        <dbReference type="RuleBase" id="RU000504"/>
    </source>
</evidence>
<evidence type="ECO:0000256" key="9">
    <source>
        <dbReference type="ARBA" id="ARBA00022840"/>
    </source>
</evidence>
<evidence type="ECO:0000313" key="17">
    <source>
        <dbReference type="Proteomes" id="UP000823046"/>
    </source>
</evidence>
<dbReference type="InterPro" id="IPR011037">
    <property type="entry name" value="Pyrv_Knase-like_insert_dom_sf"/>
</dbReference>
<sequence>MAHLSSSTASPESGGSSRIQRLISNSTIMVQSLGKATNIGIPQILAHRSEDDLLSRRTRIVCTMGPSCSDIETLTKMVEAGMNVCRLNFSHGNHQSHGAVVRNIIEVQKRFPNKRLAIMLDTKGPEIRTGFLKNHGTINLQAGQRLKITTDYDFLGDSECISCSYKALPQSVQKGNTILIADGLLGAEVLECGDDYINVMVKNSCILGERKNMNLPNVKVQLPCVGEKDADDILNFGIPMGCNFVAASFVQSAEDVRFIRNLLGPKGRHIKIIPKIENMEGLLNFNEILAEADGIMVARGDLGMEIPAEKVFLAQKMMIAKCNVSGKPVITATQMLESMTKNPRSTRAEAADVANAVLDGTDCVMLSGETASGLFPVEAVSVMAKICLEAEACIDYSQLYTAMVKAIPTPISTQEAVARAAVETAESINAALILALTETGYTAHLIAKYRPQQWIFALSASEYTVRNLVLHRGIFSFQVQLLLPTDRLLFFYSSSILYSTAFFITSLKVPSFQGTDHVIRNALEAAKALQLVVPGDSVVAVHGIKEEIAGSSNLLKVVVVT</sequence>
<dbReference type="Gene3D" id="3.40.1380.20">
    <property type="entry name" value="Pyruvate kinase, C-terminal domain"/>
    <property type="match status" value="1"/>
</dbReference>
<dbReference type="NCBIfam" id="NF004978">
    <property type="entry name" value="PRK06354.1"/>
    <property type="match status" value="1"/>
</dbReference>
<evidence type="ECO:0000313" key="16">
    <source>
        <dbReference type="EMBL" id="KAF8819880.1"/>
    </source>
</evidence>
<dbReference type="SUPFAM" id="SSF50800">
    <property type="entry name" value="PK beta-barrel domain-like"/>
    <property type="match status" value="1"/>
</dbReference>
<keyword evidence="9" id="KW-0067">ATP-binding</keyword>
<evidence type="ECO:0000256" key="10">
    <source>
        <dbReference type="ARBA" id="ARBA00022842"/>
    </source>
</evidence>
<keyword evidence="8 13" id="KW-0418">Kinase</keyword>
<evidence type="ECO:0000256" key="12">
    <source>
        <dbReference type="ARBA" id="ARBA00023317"/>
    </source>
</evidence>
<feature type="domain" description="Pyruvate kinase barrel" evidence="14">
    <location>
        <begin position="56"/>
        <end position="380"/>
    </location>
</feature>
<dbReference type="Pfam" id="PF00224">
    <property type="entry name" value="PK"/>
    <property type="match status" value="1"/>
</dbReference>
<keyword evidence="6" id="KW-0479">Metal-binding</keyword>
<dbReference type="GO" id="GO:0016301">
    <property type="term" value="F:kinase activity"/>
    <property type="evidence" value="ECO:0007669"/>
    <property type="project" value="UniProtKB-KW"/>
</dbReference>
<dbReference type="Proteomes" id="UP000823046">
    <property type="component" value="Unassembled WGS sequence"/>
</dbReference>
<keyword evidence="7" id="KW-0547">Nucleotide-binding</keyword>
<evidence type="ECO:0000256" key="5">
    <source>
        <dbReference type="ARBA" id="ARBA00022679"/>
    </source>
</evidence>
<evidence type="ECO:0000256" key="3">
    <source>
        <dbReference type="ARBA" id="ARBA00008663"/>
    </source>
</evidence>
<dbReference type="EC" id="2.7.1.40" evidence="4 13"/>
<keyword evidence="5 13" id="KW-0808">Transferase</keyword>
<keyword evidence="17" id="KW-1185">Reference proteome</keyword>
<feature type="domain" description="Pyruvate kinase C-terminal" evidence="15">
    <location>
        <begin position="415"/>
        <end position="558"/>
    </location>
</feature>
<dbReference type="Gene3D" id="3.20.20.60">
    <property type="entry name" value="Phosphoenolpyruvate-binding domains"/>
    <property type="match status" value="1"/>
</dbReference>
<evidence type="ECO:0000256" key="2">
    <source>
        <dbReference type="ARBA" id="ARBA00004997"/>
    </source>
</evidence>
<accession>A0ABQ7J874</accession>
<name>A0ABQ7J874_9APIC</name>
<dbReference type="NCBIfam" id="TIGR01064">
    <property type="entry name" value="pyruv_kin"/>
    <property type="match status" value="1"/>
</dbReference>
<evidence type="ECO:0000256" key="11">
    <source>
        <dbReference type="ARBA" id="ARBA00023152"/>
    </source>
</evidence>
<dbReference type="InterPro" id="IPR015813">
    <property type="entry name" value="Pyrv/PenolPyrv_kinase-like_dom"/>
</dbReference>
<keyword evidence="12 16" id="KW-0670">Pyruvate</keyword>
<gene>
    <name evidence="16" type="primary">PYKI</name>
    <name evidence="16" type="ORF">IE077_003861</name>
</gene>
<protein>
    <recommendedName>
        <fullName evidence="4 13">Pyruvate kinase</fullName>
        <ecNumber evidence="4 13">2.7.1.40</ecNumber>
    </recommendedName>
</protein>
<evidence type="ECO:0000256" key="6">
    <source>
        <dbReference type="ARBA" id="ARBA00022723"/>
    </source>
</evidence>
<evidence type="ECO:0000256" key="7">
    <source>
        <dbReference type="ARBA" id="ARBA00022741"/>
    </source>
</evidence>
<dbReference type="PROSITE" id="PS00110">
    <property type="entry name" value="PYRUVATE_KINASE"/>
    <property type="match status" value="1"/>
</dbReference>
<comment type="pathway">
    <text evidence="2 13">Carbohydrate degradation; glycolysis; pyruvate from D-glyceraldehyde 3-phosphate: step 5/5.</text>
</comment>
<evidence type="ECO:0000256" key="8">
    <source>
        <dbReference type="ARBA" id="ARBA00022777"/>
    </source>
</evidence>
<reference evidence="16 17" key="1">
    <citation type="journal article" date="2020" name="bioRxiv">
        <title>Metabolic contributions of an alphaproteobacterial endosymbiont in the apicomplexan Cardiosporidium cionae.</title>
        <authorList>
            <person name="Hunter E.S."/>
            <person name="Paight C.J."/>
            <person name="Lane C.E."/>
        </authorList>
    </citation>
    <scope>NUCLEOTIDE SEQUENCE [LARGE SCALE GENOMIC DNA]</scope>
    <source>
        <strain evidence="16">ESH_2018</strain>
    </source>
</reference>
<dbReference type="InterPro" id="IPR040442">
    <property type="entry name" value="Pyrv_kinase-like_dom_sf"/>
</dbReference>